<accession>A0ABP3VAF6</accession>
<keyword evidence="3" id="KW-1185">Reference proteome</keyword>
<gene>
    <name evidence="2" type="ORF">GCM10009107_24400</name>
</gene>
<evidence type="ECO:0000313" key="3">
    <source>
        <dbReference type="Proteomes" id="UP001500279"/>
    </source>
</evidence>
<protein>
    <submittedName>
        <fullName evidence="2">Uncharacterized protein</fullName>
    </submittedName>
</protein>
<evidence type="ECO:0000313" key="2">
    <source>
        <dbReference type="EMBL" id="GAA0751547.1"/>
    </source>
</evidence>
<comment type="caution">
    <text evidence="2">The sequence shown here is derived from an EMBL/GenBank/DDBJ whole genome shotgun (WGS) entry which is preliminary data.</text>
</comment>
<evidence type="ECO:0000256" key="1">
    <source>
        <dbReference type="SAM" id="Phobius"/>
    </source>
</evidence>
<name>A0ABP3VAF6_9BURK</name>
<dbReference type="RefSeq" id="WP_141284177.1">
    <property type="nucleotide sequence ID" value="NZ_BAAAEW010000014.1"/>
</dbReference>
<keyword evidence="1" id="KW-1133">Transmembrane helix</keyword>
<dbReference type="EMBL" id="BAAAEW010000014">
    <property type="protein sequence ID" value="GAA0751547.1"/>
    <property type="molecule type" value="Genomic_DNA"/>
</dbReference>
<organism evidence="2 3">
    <name type="scientific">Ideonella azotifigens</name>
    <dbReference type="NCBI Taxonomy" id="513160"/>
    <lineage>
        <taxon>Bacteria</taxon>
        <taxon>Pseudomonadati</taxon>
        <taxon>Pseudomonadota</taxon>
        <taxon>Betaproteobacteria</taxon>
        <taxon>Burkholderiales</taxon>
        <taxon>Sphaerotilaceae</taxon>
        <taxon>Ideonella</taxon>
    </lineage>
</organism>
<dbReference type="Proteomes" id="UP001500279">
    <property type="component" value="Unassembled WGS sequence"/>
</dbReference>
<feature type="transmembrane region" description="Helical" evidence="1">
    <location>
        <begin position="42"/>
        <end position="66"/>
    </location>
</feature>
<reference evidence="3" key="1">
    <citation type="journal article" date="2019" name="Int. J. Syst. Evol. Microbiol.">
        <title>The Global Catalogue of Microorganisms (GCM) 10K type strain sequencing project: providing services to taxonomists for standard genome sequencing and annotation.</title>
        <authorList>
            <consortium name="The Broad Institute Genomics Platform"/>
            <consortium name="The Broad Institute Genome Sequencing Center for Infectious Disease"/>
            <person name="Wu L."/>
            <person name="Ma J."/>
        </authorList>
    </citation>
    <scope>NUCLEOTIDE SEQUENCE [LARGE SCALE GENOMIC DNA]</scope>
    <source>
        <strain evidence="3">JCM 15503</strain>
    </source>
</reference>
<sequence>MPDQSTPPLTKATDPLRIIFCGGALIAAPVAAHAYLDPGSGSLIFQSLLAVVFGIGVGLRSVRAWLRSRWTWLRQRVGTDKNSAE</sequence>
<proteinExistence type="predicted"/>
<keyword evidence="1" id="KW-0472">Membrane</keyword>
<keyword evidence="1" id="KW-0812">Transmembrane</keyword>